<comment type="caution">
    <text evidence="1">The sequence shown here is derived from an EMBL/GenBank/DDBJ whole genome shotgun (WGS) entry which is preliminary data.</text>
</comment>
<proteinExistence type="predicted"/>
<dbReference type="Proteomes" id="UP000316079">
    <property type="component" value="Unassembled WGS sequence"/>
</dbReference>
<sequence>MPGPASSHLDLSHSSFPNRISSPLANQSMGSLQVSTSTSKEQTENIDLLIKHTYHSIDAQPSAGRELNVIHHWWDVNVAERICDSEKELAEGELSINGVRSPDIGYARVIRVAAVWSQAAAEDMTQEGTRAALSRVSPAVGLRYSRTVHHHSERSKSIVQRFKGFPRWMSDYEGDPHFPWKHFQRSIGIWPSGLEQTELLEMDPGLASPPSLQPSHNPLLLSHSRQPCCIKGRPKYFMDEPEVPLLFVS</sequence>
<dbReference type="AlphaFoldDB" id="A0A553Q621"/>
<evidence type="ECO:0000313" key="1">
    <source>
        <dbReference type="EMBL" id="TRY85388.1"/>
    </source>
</evidence>
<accession>A0A553Q621</accession>
<protein>
    <submittedName>
        <fullName evidence="1">Uncharacterized protein</fullName>
    </submittedName>
</protein>
<dbReference type="EMBL" id="SRMA01026293">
    <property type="protein sequence ID" value="TRY85388.1"/>
    <property type="molecule type" value="Genomic_DNA"/>
</dbReference>
<evidence type="ECO:0000313" key="2">
    <source>
        <dbReference type="Proteomes" id="UP000316079"/>
    </source>
</evidence>
<name>A0A553Q621_9TELE</name>
<gene>
    <name evidence="1" type="ORF">DNTS_025515</name>
</gene>
<organism evidence="1 2">
    <name type="scientific">Danionella cerebrum</name>
    <dbReference type="NCBI Taxonomy" id="2873325"/>
    <lineage>
        <taxon>Eukaryota</taxon>
        <taxon>Metazoa</taxon>
        <taxon>Chordata</taxon>
        <taxon>Craniata</taxon>
        <taxon>Vertebrata</taxon>
        <taxon>Euteleostomi</taxon>
        <taxon>Actinopterygii</taxon>
        <taxon>Neopterygii</taxon>
        <taxon>Teleostei</taxon>
        <taxon>Ostariophysi</taxon>
        <taxon>Cypriniformes</taxon>
        <taxon>Danionidae</taxon>
        <taxon>Danioninae</taxon>
        <taxon>Danionella</taxon>
    </lineage>
</organism>
<reference evidence="1 2" key="1">
    <citation type="journal article" date="2019" name="Sci. Data">
        <title>Hybrid genome assembly and annotation of Danionella translucida.</title>
        <authorList>
            <person name="Kadobianskyi M."/>
            <person name="Schulze L."/>
            <person name="Schuelke M."/>
            <person name="Judkewitz B."/>
        </authorList>
    </citation>
    <scope>NUCLEOTIDE SEQUENCE [LARGE SCALE GENOMIC DNA]</scope>
    <source>
        <strain evidence="1 2">Bolton</strain>
    </source>
</reference>
<keyword evidence="2" id="KW-1185">Reference proteome</keyword>